<organism evidence="1 2">
    <name type="scientific">Chryseobacterium takakiae</name>
    <dbReference type="NCBI Taxonomy" id="1302685"/>
    <lineage>
        <taxon>Bacteria</taxon>
        <taxon>Pseudomonadati</taxon>
        <taxon>Bacteroidota</taxon>
        <taxon>Flavobacteriia</taxon>
        <taxon>Flavobacteriales</taxon>
        <taxon>Weeksellaceae</taxon>
        <taxon>Chryseobacterium group</taxon>
        <taxon>Chryseobacterium</taxon>
    </lineage>
</organism>
<keyword evidence="2" id="KW-1185">Reference proteome</keyword>
<gene>
    <name evidence="1" type="ORF">SAMN05444408_11552</name>
</gene>
<sequence length="406" mass="47631">MKKNFLDKIKAIDNKESKEHKISGKNIIYYDGSKPKNVVKNFDASKDKPEYVNLSNLLYNDIFKDSPDLLNVPIEAIRVIFILIHQSKSVSFNQPRAPYTPSLFEEEFLTKDNSFASFDIPTGLISPSRDTKRIEKALLLLMQNTIRTVVSKNAKNEEVKSLISFIEKPKFTRGRVYLEVSSYWLEKMANIEHYNPIIFDLAYNIPNTQQIFFAIWLRSIPMYQEAVFKKETYKSWTQINIDTLQKKFGLEGKDRDYISEKFLKPIQAKLFEFNDRSFAFQYDKGSYYITALDVKANKIIENLKPENAYRTKVKYAINYLQRRHKVDKDSLDHIETIYANSILDKELMETAYSNLKKVVKREQMKMTDLTGLKFLAKWQEEIITSYKQTANYKNFPKGYPKVITSE</sequence>
<name>A0A1M5AVI6_9FLAO</name>
<dbReference type="EMBL" id="FQVO01000015">
    <property type="protein sequence ID" value="SHF34271.1"/>
    <property type="molecule type" value="Genomic_DNA"/>
</dbReference>
<protein>
    <recommendedName>
        <fullName evidence="3">Initiator Replication protein</fullName>
    </recommendedName>
</protein>
<dbReference type="RefSeq" id="WP_072885873.1">
    <property type="nucleotide sequence ID" value="NZ_FQVO01000015.1"/>
</dbReference>
<evidence type="ECO:0000313" key="2">
    <source>
        <dbReference type="Proteomes" id="UP000184236"/>
    </source>
</evidence>
<dbReference type="Proteomes" id="UP000184236">
    <property type="component" value="Unassembled WGS sequence"/>
</dbReference>
<dbReference type="OrthoDB" id="1241079at2"/>
<reference evidence="2" key="1">
    <citation type="submission" date="2016-11" db="EMBL/GenBank/DDBJ databases">
        <authorList>
            <person name="Varghese N."/>
            <person name="Submissions S."/>
        </authorList>
    </citation>
    <scope>NUCLEOTIDE SEQUENCE [LARGE SCALE GENOMIC DNA]</scope>
    <source>
        <strain evidence="2">DSM 26898</strain>
    </source>
</reference>
<evidence type="ECO:0000313" key="1">
    <source>
        <dbReference type="EMBL" id="SHF34271.1"/>
    </source>
</evidence>
<accession>A0A1M5AVI6</accession>
<evidence type="ECO:0008006" key="3">
    <source>
        <dbReference type="Google" id="ProtNLM"/>
    </source>
</evidence>
<dbReference type="AlphaFoldDB" id="A0A1M5AVI6"/>
<proteinExistence type="predicted"/>